<feature type="region of interest" description="Disordered" evidence="1">
    <location>
        <begin position="1"/>
        <end position="47"/>
    </location>
</feature>
<reference evidence="2 3" key="1">
    <citation type="submission" date="2016-07" db="EMBL/GenBank/DDBJ databases">
        <title>Pervasive Adenine N6-methylation of Active Genes in Fungi.</title>
        <authorList>
            <consortium name="DOE Joint Genome Institute"/>
            <person name="Mondo S.J."/>
            <person name="Dannebaum R.O."/>
            <person name="Kuo R.C."/>
            <person name="Labutti K."/>
            <person name="Haridas S."/>
            <person name="Kuo A."/>
            <person name="Salamov A."/>
            <person name="Ahrendt S.R."/>
            <person name="Lipzen A."/>
            <person name="Sullivan W."/>
            <person name="Andreopoulos W.B."/>
            <person name="Clum A."/>
            <person name="Lindquist E."/>
            <person name="Daum C."/>
            <person name="Ramamoorthy G.K."/>
            <person name="Gryganskyi A."/>
            <person name="Culley D."/>
            <person name="Magnuson J.K."/>
            <person name="James T.Y."/>
            <person name="O'Malley M.A."/>
            <person name="Stajich J.E."/>
            <person name="Spatafora J.W."/>
            <person name="Visel A."/>
            <person name="Grigoriev I.V."/>
        </authorList>
    </citation>
    <scope>NUCLEOTIDE SEQUENCE [LARGE SCALE GENOMIC DNA]</scope>
    <source>
        <strain evidence="2 3">62-1032</strain>
    </source>
</reference>
<gene>
    <name evidence="2" type="ORF">BCR35DRAFT_356537</name>
</gene>
<protein>
    <submittedName>
        <fullName evidence="2">Uncharacterized protein</fullName>
    </submittedName>
</protein>
<feature type="compositionally biased region" description="Pro residues" evidence="1">
    <location>
        <begin position="8"/>
        <end position="18"/>
    </location>
</feature>
<keyword evidence="3" id="KW-1185">Reference proteome</keyword>
<dbReference type="AlphaFoldDB" id="A0A1Y2BSS5"/>
<evidence type="ECO:0000256" key="1">
    <source>
        <dbReference type="SAM" id="MobiDB-lite"/>
    </source>
</evidence>
<dbReference type="EMBL" id="MCGR01000167">
    <property type="protein sequence ID" value="ORY37175.1"/>
    <property type="molecule type" value="Genomic_DNA"/>
</dbReference>
<dbReference type="OrthoDB" id="2537603at2759"/>
<organism evidence="2 3">
    <name type="scientific">Leucosporidium creatinivorum</name>
    <dbReference type="NCBI Taxonomy" id="106004"/>
    <lineage>
        <taxon>Eukaryota</taxon>
        <taxon>Fungi</taxon>
        <taxon>Dikarya</taxon>
        <taxon>Basidiomycota</taxon>
        <taxon>Pucciniomycotina</taxon>
        <taxon>Microbotryomycetes</taxon>
        <taxon>Leucosporidiales</taxon>
        <taxon>Leucosporidium</taxon>
    </lineage>
</organism>
<comment type="caution">
    <text evidence="2">The sequence shown here is derived from an EMBL/GenBank/DDBJ whole genome shotgun (WGS) entry which is preliminary data.</text>
</comment>
<evidence type="ECO:0000313" key="2">
    <source>
        <dbReference type="EMBL" id="ORY37175.1"/>
    </source>
</evidence>
<dbReference type="InParanoid" id="A0A1Y2BSS5"/>
<evidence type="ECO:0000313" key="3">
    <source>
        <dbReference type="Proteomes" id="UP000193467"/>
    </source>
</evidence>
<proteinExistence type="predicted"/>
<name>A0A1Y2BSS5_9BASI</name>
<accession>A0A1Y2BSS5</accession>
<dbReference type="Proteomes" id="UP000193467">
    <property type="component" value="Unassembled WGS sequence"/>
</dbReference>
<sequence length="180" mass="18939">MQNTSYIPTPPAFSPPGTSPAFNRPSPAPRAQLPLPVPPRSNRAQSTISQAKSGIALSLDDPIVEARKTVGLLVGTGGDGGLLGQLQAEIERVYSRWEHAYENGSESAASLETLNALVQQLLTTLQNSPVGGFPLPTSASTNLTLQQRIESARAVPPRLHAERMRIKEGVDIAGGVLGSA</sequence>